<evidence type="ECO:0000313" key="1">
    <source>
        <dbReference type="EMBL" id="KKK97102.1"/>
    </source>
</evidence>
<proteinExistence type="predicted"/>
<organism evidence="1">
    <name type="scientific">marine sediment metagenome</name>
    <dbReference type="NCBI Taxonomy" id="412755"/>
    <lineage>
        <taxon>unclassified sequences</taxon>
        <taxon>metagenomes</taxon>
        <taxon>ecological metagenomes</taxon>
    </lineage>
</organism>
<dbReference type="AlphaFoldDB" id="A0A0F8ZTA6"/>
<accession>A0A0F8ZTA6</accession>
<name>A0A0F8ZTA6_9ZZZZ</name>
<feature type="non-terminal residue" evidence="1">
    <location>
        <position position="26"/>
    </location>
</feature>
<dbReference type="EMBL" id="LAZR01046195">
    <property type="protein sequence ID" value="KKK97102.1"/>
    <property type="molecule type" value="Genomic_DNA"/>
</dbReference>
<sequence>MFDVALGKEEEFRYLERALALSDWLD</sequence>
<protein>
    <submittedName>
        <fullName evidence="1">Uncharacterized protein</fullName>
    </submittedName>
</protein>
<comment type="caution">
    <text evidence="1">The sequence shown here is derived from an EMBL/GenBank/DDBJ whole genome shotgun (WGS) entry which is preliminary data.</text>
</comment>
<gene>
    <name evidence="1" type="ORF">LCGC14_2656100</name>
</gene>
<reference evidence="1" key="1">
    <citation type="journal article" date="2015" name="Nature">
        <title>Complex archaea that bridge the gap between prokaryotes and eukaryotes.</title>
        <authorList>
            <person name="Spang A."/>
            <person name="Saw J.H."/>
            <person name="Jorgensen S.L."/>
            <person name="Zaremba-Niedzwiedzka K."/>
            <person name="Martijn J."/>
            <person name="Lind A.E."/>
            <person name="van Eijk R."/>
            <person name="Schleper C."/>
            <person name="Guy L."/>
            <person name="Ettema T.J."/>
        </authorList>
    </citation>
    <scope>NUCLEOTIDE SEQUENCE</scope>
</reference>